<sequence precursor="true">MQSSKLLPPILGFLLLLFCLESFSATNEASLRFEVTLKQGLVATPQTGRLLVILNQKESPEPRFAINDGSVIIGRDADDFVSSQKLLLDHSTISCPIPNPSELPTGDYFVQALLMVNQDLRLPNAPGDLYSSVAKVHIDHAISNTVCLQLSQQIGPEQLPADTELVKFVQIQSALLSKFHGRPIYLRAGIILPRNFNRKPSETYPLWVRVGGLDTRYTAVHSMMGEKSDFQKTWLADGTPQMIMLQLDGAGPYGDCYQINSDNNGPYGDAITQELIPYVERHFRGIGKSRARVLSGASTGGWASLALQIFYPDFFNGVWSSSPDGVDFRAFELIDIYSDTNAYVNKFGFERPSERTLQGDTKLIMRREVLMENVLGRGNSWTLSGGQWCAWNAAYGPRGADGQPIPLWDPQTGKLNHEVAEKWKSHDLNLILHKNWKALAPKLQGKIHIAVGDADNYFLNNGVHLMDSFLSHADPAYRGRIVYGPVKGHTWSDVSMREMMNEMKAATEK</sequence>
<keyword evidence="2" id="KW-1185">Reference proteome</keyword>
<reference evidence="1 2" key="1">
    <citation type="journal article" date="2011" name="J. Bacteriol.">
        <title>Genome sequence of 'Pedosphaera parvula' Ellin514, an aerobic Verrucomicrobial isolate from pasture soil.</title>
        <authorList>
            <person name="Kant R."/>
            <person name="van Passel M.W."/>
            <person name="Sangwan P."/>
            <person name="Palva A."/>
            <person name="Lucas S."/>
            <person name="Copeland A."/>
            <person name="Lapidus A."/>
            <person name="Glavina Del Rio T."/>
            <person name="Dalin E."/>
            <person name="Tice H."/>
            <person name="Bruce D."/>
            <person name="Goodwin L."/>
            <person name="Pitluck S."/>
            <person name="Chertkov O."/>
            <person name="Larimer F.W."/>
            <person name="Land M.L."/>
            <person name="Hauser L."/>
            <person name="Brettin T.S."/>
            <person name="Detter J.C."/>
            <person name="Han S."/>
            <person name="de Vos W.M."/>
            <person name="Janssen P.H."/>
            <person name="Smidt H."/>
        </authorList>
    </citation>
    <scope>NUCLEOTIDE SEQUENCE [LARGE SCALE GENOMIC DNA]</scope>
    <source>
        <strain evidence="1 2">Ellin514</strain>
    </source>
</reference>
<dbReference type="InterPro" id="IPR029058">
    <property type="entry name" value="AB_hydrolase_fold"/>
</dbReference>
<dbReference type="InterPro" id="IPR050583">
    <property type="entry name" value="Mycobacterial_A85_antigen"/>
</dbReference>
<dbReference type="Pfam" id="PF00756">
    <property type="entry name" value="Esterase"/>
    <property type="match status" value="1"/>
</dbReference>
<dbReference type="Proteomes" id="UP000003688">
    <property type="component" value="Unassembled WGS sequence"/>
</dbReference>
<evidence type="ECO:0000313" key="1">
    <source>
        <dbReference type="EMBL" id="EEF60412.1"/>
    </source>
</evidence>
<dbReference type="InterPro" id="IPR000801">
    <property type="entry name" value="Esterase-like"/>
</dbReference>
<dbReference type="AlphaFoldDB" id="B9XIF1"/>
<organism evidence="1 2">
    <name type="scientific">Pedosphaera parvula (strain Ellin514)</name>
    <dbReference type="NCBI Taxonomy" id="320771"/>
    <lineage>
        <taxon>Bacteria</taxon>
        <taxon>Pseudomonadati</taxon>
        <taxon>Verrucomicrobiota</taxon>
        <taxon>Pedosphaerae</taxon>
        <taxon>Pedosphaerales</taxon>
        <taxon>Pedosphaeraceae</taxon>
        <taxon>Pedosphaera</taxon>
    </lineage>
</organism>
<name>B9XIF1_PEDPL</name>
<dbReference type="EMBL" id="ABOX02000017">
    <property type="protein sequence ID" value="EEF60412.1"/>
    <property type="molecule type" value="Genomic_DNA"/>
</dbReference>
<dbReference type="ESTHER" id="9bact-b9xif1">
    <property type="family name" value="A85-Feruloyl-Esterase"/>
</dbReference>
<proteinExistence type="predicted"/>
<evidence type="ECO:0000313" key="2">
    <source>
        <dbReference type="Proteomes" id="UP000003688"/>
    </source>
</evidence>
<dbReference type="PANTHER" id="PTHR48098:SF3">
    <property type="entry name" value="IRON(III) ENTEROBACTIN ESTERASE"/>
    <property type="match status" value="1"/>
</dbReference>
<comment type="caution">
    <text evidence="1">The sequence shown here is derived from an EMBL/GenBank/DDBJ whole genome shotgun (WGS) entry which is preliminary data.</text>
</comment>
<gene>
    <name evidence="1" type="ORF">Cflav_PD3382</name>
</gene>
<protein>
    <submittedName>
        <fullName evidence="1">Putative esterase</fullName>
    </submittedName>
</protein>
<dbReference type="SUPFAM" id="SSF53474">
    <property type="entry name" value="alpha/beta-Hydrolases"/>
    <property type="match status" value="1"/>
</dbReference>
<dbReference type="STRING" id="320771.Cflav_PD3382"/>
<dbReference type="Gene3D" id="3.40.50.1820">
    <property type="entry name" value="alpha/beta hydrolase"/>
    <property type="match status" value="1"/>
</dbReference>
<accession>B9XIF1</accession>
<dbReference type="PANTHER" id="PTHR48098">
    <property type="entry name" value="ENTEROCHELIN ESTERASE-RELATED"/>
    <property type="match status" value="1"/>
</dbReference>